<dbReference type="InterPro" id="IPR008942">
    <property type="entry name" value="ENTH_VHS"/>
</dbReference>
<evidence type="ECO:0000313" key="6">
    <source>
        <dbReference type="EMBL" id="AFP02104.1"/>
    </source>
</evidence>
<dbReference type="GO" id="GO:0015031">
    <property type="term" value="P:protein transport"/>
    <property type="evidence" value="ECO:0007669"/>
    <property type="project" value="UniProtKB-KW"/>
</dbReference>
<dbReference type="GO" id="GO:0007165">
    <property type="term" value="P:signal transduction"/>
    <property type="evidence" value="ECO:0007669"/>
    <property type="project" value="TreeGrafter"/>
</dbReference>
<name>V9KU78_CALMI</name>
<keyword evidence="2" id="KW-0653">Protein transport</keyword>
<evidence type="ECO:0000256" key="2">
    <source>
        <dbReference type="ARBA" id="ARBA00022927"/>
    </source>
</evidence>
<dbReference type="InterPro" id="IPR004152">
    <property type="entry name" value="GAT_dom"/>
</dbReference>
<accession>V9KU78</accession>
<feature type="domain" description="GAT" evidence="5">
    <location>
        <begin position="195"/>
        <end position="283"/>
    </location>
</feature>
<dbReference type="GO" id="GO:0035091">
    <property type="term" value="F:phosphatidylinositol binding"/>
    <property type="evidence" value="ECO:0007669"/>
    <property type="project" value="InterPro"/>
</dbReference>
<dbReference type="PANTHER" id="PTHR13856">
    <property type="entry name" value="VHS DOMAIN CONTAINING PROTEIN FAMILY"/>
    <property type="match status" value="1"/>
</dbReference>
<evidence type="ECO:0000259" key="5">
    <source>
        <dbReference type="PROSITE" id="PS50909"/>
    </source>
</evidence>
<dbReference type="InterPro" id="IPR002014">
    <property type="entry name" value="VHS_dom"/>
</dbReference>
<sequence>MAFSKKHKDAFGSSVGQLVARATIGTLSCEDWERFLHVCDVINVTADGPRQAVEALKERIRGNRNYREVRLALSLLALMVRRCRPELRQAVFRREFVRDVLAKVLKPKYNPPIDVQSHILSLIQLWATSFQGGVDVSEVQQLFTEMKGKGMIFPAPGSLPAGDTGAVSDRATAPPTSPGPQQPSPLLTPVTLKPEQVGKLHSELDMVEMNIKVMSEILLQNVPGSENAEDMELLQKLLCVCDEMGERVTELLIRVVDGDMMVRLLHVNKELNNVLLRYHRFKRSQVSLARNSEREAPPQTPSSEPSAPCSVNNLIDFRFSSAPGLLPIAGLGIANAAQSDQPVPSLPTHSPGSECPSATQQQMAGAHWESLYSNVSQPEWPTLTPANTLTPICAPSHTELLPASHRGSPRPGPWKPTAAELIAMEFDPLVATTTESIPDVINKSNSEC</sequence>
<dbReference type="Gene3D" id="1.25.40.90">
    <property type="match status" value="1"/>
</dbReference>
<feature type="region of interest" description="Disordered" evidence="3">
    <location>
        <begin position="162"/>
        <end position="187"/>
    </location>
</feature>
<reference evidence="6" key="1">
    <citation type="journal article" date="2014" name="Nature">
        <title>Elephant shark genome provides unique insights into gnathostome evolution.</title>
        <authorList>
            <consortium name="International Elephant Shark Genome Sequencing Consortium"/>
            <person name="Venkatesh B."/>
            <person name="Lee A.P."/>
            <person name="Ravi V."/>
            <person name="Maurya A.K."/>
            <person name="Lian M.M."/>
            <person name="Swann J.B."/>
            <person name="Ohta Y."/>
            <person name="Flajnik M.F."/>
            <person name="Sutoh Y."/>
            <person name="Kasahara M."/>
            <person name="Hoon S."/>
            <person name="Gangu V."/>
            <person name="Roy S.W."/>
            <person name="Irimia M."/>
            <person name="Korzh V."/>
            <person name="Kondrychyn I."/>
            <person name="Lim Z.W."/>
            <person name="Tay B.H."/>
            <person name="Tohari S."/>
            <person name="Kong K.W."/>
            <person name="Ho S."/>
            <person name="Lorente-Galdos B."/>
            <person name="Quilez J."/>
            <person name="Marques-Bonet T."/>
            <person name="Raney B.J."/>
            <person name="Ingham P.W."/>
            <person name="Tay A."/>
            <person name="Hillier L.W."/>
            <person name="Minx P."/>
            <person name="Boehm T."/>
            <person name="Wilson R.K."/>
            <person name="Brenner S."/>
            <person name="Warren W.C."/>
        </authorList>
    </citation>
    <scope>NUCLEOTIDE SEQUENCE</scope>
    <source>
        <tissue evidence="6">Intestine</tissue>
    </source>
</reference>
<organism evidence="6">
    <name type="scientific">Callorhinchus milii</name>
    <name type="common">Ghost shark</name>
    <dbReference type="NCBI Taxonomy" id="7868"/>
    <lineage>
        <taxon>Eukaryota</taxon>
        <taxon>Metazoa</taxon>
        <taxon>Chordata</taxon>
        <taxon>Craniata</taxon>
        <taxon>Vertebrata</taxon>
        <taxon>Chondrichthyes</taxon>
        <taxon>Holocephali</taxon>
        <taxon>Chimaeriformes</taxon>
        <taxon>Callorhinchidae</taxon>
        <taxon>Callorhinchus</taxon>
    </lineage>
</organism>
<dbReference type="KEGG" id="cmk:103188962"/>
<evidence type="ECO:0000259" key="4">
    <source>
        <dbReference type="PROSITE" id="PS50179"/>
    </source>
</evidence>
<feature type="domain" description="VHS" evidence="4">
    <location>
        <begin position="22"/>
        <end position="154"/>
    </location>
</feature>
<dbReference type="PROSITE" id="PS50179">
    <property type="entry name" value="VHS"/>
    <property type="match status" value="1"/>
</dbReference>
<dbReference type="SUPFAM" id="SSF48464">
    <property type="entry name" value="ENTH/VHS domain"/>
    <property type="match status" value="1"/>
</dbReference>
<feature type="region of interest" description="Disordered" evidence="3">
    <location>
        <begin position="287"/>
        <end position="307"/>
    </location>
</feature>
<feature type="region of interest" description="Disordered" evidence="3">
    <location>
        <begin position="339"/>
        <end position="358"/>
    </location>
</feature>
<dbReference type="Pfam" id="PF03127">
    <property type="entry name" value="GAT"/>
    <property type="match status" value="1"/>
</dbReference>
<evidence type="ECO:0000256" key="3">
    <source>
        <dbReference type="SAM" id="MobiDB-lite"/>
    </source>
</evidence>
<dbReference type="EMBL" id="JW869586">
    <property type="protein sequence ID" value="AFP02104.1"/>
    <property type="molecule type" value="mRNA"/>
</dbReference>
<dbReference type="AlphaFoldDB" id="V9KU78"/>
<dbReference type="RefSeq" id="XP_042198379.1">
    <property type="nucleotide sequence ID" value="XM_042342445.1"/>
</dbReference>
<dbReference type="GO" id="GO:0016020">
    <property type="term" value="C:membrane"/>
    <property type="evidence" value="ECO:0007669"/>
    <property type="project" value="TreeGrafter"/>
</dbReference>
<keyword evidence="1" id="KW-0813">Transport</keyword>
<dbReference type="PANTHER" id="PTHR13856:SF28">
    <property type="entry name" value="TOM1-LIKE PROTEIN 1"/>
    <property type="match status" value="1"/>
</dbReference>
<protein>
    <submittedName>
        <fullName evidence="6">Target of myb1 (Chicken)-like 1</fullName>
    </submittedName>
</protein>
<dbReference type="PROSITE" id="PS50909">
    <property type="entry name" value="GAT"/>
    <property type="match status" value="1"/>
</dbReference>
<dbReference type="SUPFAM" id="SSF89009">
    <property type="entry name" value="GAT-like domain"/>
    <property type="match status" value="1"/>
</dbReference>
<proteinExistence type="evidence at transcript level"/>
<dbReference type="Pfam" id="PF00790">
    <property type="entry name" value="VHS"/>
    <property type="match status" value="1"/>
</dbReference>
<dbReference type="GeneID" id="103188962"/>
<dbReference type="GO" id="GO:0043130">
    <property type="term" value="F:ubiquitin binding"/>
    <property type="evidence" value="ECO:0007669"/>
    <property type="project" value="InterPro"/>
</dbReference>
<dbReference type="SMART" id="SM00288">
    <property type="entry name" value="VHS"/>
    <property type="match status" value="1"/>
</dbReference>
<dbReference type="GO" id="GO:0030276">
    <property type="term" value="F:clathrin binding"/>
    <property type="evidence" value="ECO:0007669"/>
    <property type="project" value="TreeGrafter"/>
</dbReference>
<dbReference type="Gene3D" id="1.20.58.160">
    <property type="match status" value="1"/>
</dbReference>
<dbReference type="GO" id="GO:0005768">
    <property type="term" value="C:endosome"/>
    <property type="evidence" value="ECO:0007669"/>
    <property type="project" value="TreeGrafter"/>
</dbReference>
<evidence type="ECO:0000256" key="1">
    <source>
        <dbReference type="ARBA" id="ARBA00022448"/>
    </source>
</evidence>
<dbReference type="InterPro" id="IPR038425">
    <property type="entry name" value="GAT_sf"/>
</dbReference>
<dbReference type="OrthoDB" id="2018246at2759"/>